<organism evidence="7 8">
    <name type="scientific">Streptomyces pharetrae CZA14</name>
    <dbReference type="NCBI Taxonomy" id="1144883"/>
    <lineage>
        <taxon>Bacteria</taxon>
        <taxon>Bacillati</taxon>
        <taxon>Actinomycetota</taxon>
        <taxon>Actinomycetes</taxon>
        <taxon>Kitasatosporales</taxon>
        <taxon>Streptomycetaceae</taxon>
        <taxon>Streptomyces</taxon>
    </lineage>
</organism>
<dbReference type="Gene3D" id="3.30.465.10">
    <property type="match status" value="1"/>
</dbReference>
<name>A0ABX3YFE6_9ACTN</name>
<evidence type="ECO:0000256" key="1">
    <source>
        <dbReference type="ARBA" id="ARBA00001974"/>
    </source>
</evidence>
<dbReference type="Gene3D" id="3.40.462.20">
    <property type="match status" value="1"/>
</dbReference>
<dbReference type="InterPro" id="IPR016169">
    <property type="entry name" value="FAD-bd_PCMH_sub2"/>
</dbReference>
<dbReference type="RefSeq" id="WP_086170832.1">
    <property type="nucleotide sequence ID" value="NZ_MRYD01000112.1"/>
</dbReference>
<keyword evidence="4" id="KW-0274">FAD</keyword>
<dbReference type="PANTHER" id="PTHR42973">
    <property type="entry name" value="BINDING OXIDOREDUCTASE, PUTATIVE (AFU_ORTHOLOGUE AFUA_1G17690)-RELATED"/>
    <property type="match status" value="1"/>
</dbReference>
<dbReference type="InterPro" id="IPR050416">
    <property type="entry name" value="FAD-linked_Oxidoreductase"/>
</dbReference>
<evidence type="ECO:0000259" key="6">
    <source>
        <dbReference type="PROSITE" id="PS51387"/>
    </source>
</evidence>
<dbReference type="InterPro" id="IPR036318">
    <property type="entry name" value="FAD-bd_PCMH-like_sf"/>
</dbReference>
<keyword evidence="5" id="KW-0560">Oxidoreductase</keyword>
<dbReference type="InterPro" id="IPR016166">
    <property type="entry name" value="FAD-bd_PCMH"/>
</dbReference>
<dbReference type="PANTHER" id="PTHR42973:SF39">
    <property type="entry name" value="FAD-BINDING PCMH-TYPE DOMAIN-CONTAINING PROTEIN"/>
    <property type="match status" value="1"/>
</dbReference>
<dbReference type="InterPro" id="IPR016164">
    <property type="entry name" value="FAD-linked_Oxase-like_C"/>
</dbReference>
<reference evidence="7 8" key="1">
    <citation type="submission" date="2016-12" db="EMBL/GenBank/DDBJ databases">
        <title>Genome Mining:The Detection of Biosynthetic Gene Clusters to Aid in the Expression of Curamycin A produced by Streptomyces sp. strain CZA14.</title>
        <authorList>
            <person name="Durrell K.A."/>
            <person name="Kirby B.M."/>
            <person name="Khan W."/>
            <person name="Mthethwa T."/>
            <person name="Le Roes-Hill M."/>
        </authorList>
    </citation>
    <scope>NUCLEOTIDE SEQUENCE [LARGE SCALE GENOMIC DNA]</scope>
    <source>
        <strain evidence="7 8">CZA14</strain>
    </source>
</reference>
<dbReference type="SUPFAM" id="SSF56176">
    <property type="entry name" value="FAD-binding/transporter-associated domain-like"/>
    <property type="match status" value="1"/>
</dbReference>
<dbReference type="InterPro" id="IPR012951">
    <property type="entry name" value="BBE"/>
</dbReference>
<keyword evidence="3" id="KW-0285">Flavoprotein</keyword>
<keyword evidence="8" id="KW-1185">Reference proteome</keyword>
<dbReference type="SUPFAM" id="SSF55103">
    <property type="entry name" value="FAD-linked oxidases, C-terminal domain"/>
    <property type="match status" value="1"/>
</dbReference>
<dbReference type="PROSITE" id="PS51387">
    <property type="entry name" value="FAD_PCMH"/>
    <property type="match status" value="1"/>
</dbReference>
<comment type="cofactor">
    <cofactor evidence="1">
        <name>FAD</name>
        <dbReference type="ChEBI" id="CHEBI:57692"/>
    </cofactor>
</comment>
<proteinExistence type="inferred from homology"/>
<dbReference type="Gene3D" id="3.30.43.10">
    <property type="entry name" value="Uridine Diphospho-n-acetylenolpyruvylglucosamine Reductase, domain 2"/>
    <property type="match status" value="1"/>
</dbReference>
<sequence>MDISTLEAMRAVLRGPVTGPQDPDYDQARKLYNAMIDKRPAAIARCVDAGDVMTGIRFVRDQGLDLAVRGAGHSGPGLCLVDGGVTLDLSPMRWVRVDPAARIAQVGGGSQLGDLDHATHAFGLATPSGIISMTGVGGLTLGGGHGYLTRKYGLTVDNLLAADVVLADGSFVTASETDHPDLFWALRGGGGNFGVVTSFTYRLHPVHTIGFGVTVWPVDHTREVLTWYRDFLPQAPEDVYGFFTLFTIPPAPPFPEDIHHRKVCGIVWCHTGELDGFEKDLTAVQEPGPPAFHFTSPMPYPMLQGAFDELIPTGYQWYWRGDFFDSIPDAAIDVHLKHGENLVSPLSLMHLYPVDGAAHRVGPEDTAWAYRDAVWSGVFAGVDPDPANADAIRRWCVDYWEEMHPYSMGGSYVNFLGEGEAPGRVRATYRDHYDRLAQVKKTYDPDNVFHATQNIRPAAPPQAR</sequence>
<evidence type="ECO:0000256" key="3">
    <source>
        <dbReference type="ARBA" id="ARBA00022630"/>
    </source>
</evidence>
<comment type="similarity">
    <text evidence="2">Belongs to the oxygen-dependent FAD-linked oxidoreductase family.</text>
</comment>
<dbReference type="Pfam" id="PF01565">
    <property type="entry name" value="FAD_binding_4"/>
    <property type="match status" value="1"/>
</dbReference>
<evidence type="ECO:0000313" key="7">
    <source>
        <dbReference type="EMBL" id="OSZ58623.1"/>
    </source>
</evidence>
<evidence type="ECO:0000256" key="5">
    <source>
        <dbReference type="ARBA" id="ARBA00023002"/>
    </source>
</evidence>
<dbReference type="EMBL" id="MRYD01000112">
    <property type="protein sequence ID" value="OSZ58623.1"/>
    <property type="molecule type" value="Genomic_DNA"/>
</dbReference>
<accession>A0ABX3YFE6</accession>
<dbReference type="Proteomes" id="UP000194266">
    <property type="component" value="Unassembled WGS sequence"/>
</dbReference>
<feature type="domain" description="FAD-binding PCMH-type" evidence="6">
    <location>
        <begin position="36"/>
        <end position="206"/>
    </location>
</feature>
<evidence type="ECO:0000256" key="2">
    <source>
        <dbReference type="ARBA" id="ARBA00005466"/>
    </source>
</evidence>
<evidence type="ECO:0000313" key="8">
    <source>
        <dbReference type="Proteomes" id="UP000194266"/>
    </source>
</evidence>
<comment type="caution">
    <text evidence="7">The sequence shown here is derived from an EMBL/GenBank/DDBJ whole genome shotgun (WGS) entry which is preliminary data.</text>
</comment>
<gene>
    <name evidence="7" type="ORF">OQI_20585</name>
</gene>
<protein>
    <submittedName>
        <fullName evidence="7">Oxidoreductase</fullName>
    </submittedName>
</protein>
<dbReference type="InterPro" id="IPR006094">
    <property type="entry name" value="Oxid_FAD_bind_N"/>
</dbReference>
<evidence type="ECO:0000256" key="4">
    <source>
        <dbReference type="ARBA" id="ARBA00022827"/>
    </source>
</evidence>
<dbReference type="InterPro" id="IPR016167">
    <property type="entry name" value="FAD-bd_PCMH_sub1"/>
</dbReference>
<dbReference type="Pfam" id="PF08031">
    <property type="entry name" value="BBE"/>
    <property type="match status" value="1"/>
</dbReference>